<dbReference type="Proteomes" id="UP000276133">
    <property type="component" value="Unassembled WGS sequence"/>
</dbReference>
<accession>A0A3M7QZY5</accession>
<comment type="caution">
    <text evidence="1">The sequence shown here is derived from an EMBL/GenBank/DDBJ whole genome shotgun (WGS) entry which is preliminary data.</text>
</comment>
<dbReference type="AlphaFoldDB" id="A0A3M7QZY5"/>
<protein>
    <submittedName>
        <fullName evidence="1">Uncharacterized protein</fullName>
    </submittedName>
</protein>
<gene>
    <name evidence="1" type="ORF">BpHYR1_010483</name>
</gene>
<sequence>MSLANCVHSNSVSCLLAQSSHIMPGTHPLGYLRIRLPDAQFVKCLTMDFEVSNGPMCCWILKILDGKFCACFKI</sequence>
<organism evidence="1 2">
    <name type="scientific">Brachionus plicatilis</name>
    <name type="common">Marine rotifer</name>
    <name type="synonym">Brachionus muelleri</name>
    <dbReference type="NCBI Taxonomy" id="10195"/>
    <lineage>
        <taxon>Eukaryota</taxon>
        <taxon>Metazoa</taxon>
        <taxon>Spiralia</taxon>
        <taxon>Gnathifera</taxon>
        <taxon>Rotifera</taxon>
        <taxon>Eurotatoria</taxon>
        <taxon>Monogononta</taxon>
        <taxon>Pseudotrocha</taxon>
        <taxon>Ploima</taxon>
        <taxon>Brachionidae</taxon>
        <taxon>Brachionus</taxon>
    </lineage>
</organism>
<dbReference type="EMBL" id="REGN01004627">
    <property type="protein sequence ID" value="RNA16789.1"/>
    <property type="molecule type" value="Genomic_DNA"/>
</dbReference>
<proteinExistence type="predicted"/>
<name>A0A3M7QZY5_BRAPC</name>
<keyword evidence="2" id="KW-1185">Reference proteome</keyword>
<evidence type="ECO:0000313" key="2">
    <source>
        <dbReference type="Proteomes" id="UP000276133"/>
    </source>
</evidence>
<reference evidence="1 2" key="1">
    <citation type="journal article" date="2018" name="Sci. Rep.">
        <title>Genomic signatures of local adaptation to the degree of environmental predictability in rotifers.</title>
        <authorList>
            <person name="Franch-Gras L."/>
            <person name="Hahn C."/>
            <person name="Garcia-Roger E.M."/>
            <person name="Carmona M.J."/>
            <person name="Serra M."/>
            <person name="Gomez A."/>
        </authorList>
    </citation>
    <scope>NUCLEOTIDE SEQUENCE [LARGE SCALE GENOMIC DNA]</scope>
    <source>
        <strain evidence="1">HYR1</strain>
    </source>
</reference>
<evidence type="ECO:0000313" key="1">
    <source>
        <dbReference type="EMBL" id="RNA16789.1"/>
    </source>
</evidence>